<protein>
    <submittedName>
        <fullName evidence="5">Glutathione-dependent formaldehyde-activating enzyme</fullName>
    </submittedName>
</protein>
<accession>A0A179FLL7</accession>
<evidence type="ECO:0000313" key="5">
    <source>
        <dbReference type="EMBL" id="OAQ66526.1"/>
    </source>
</evidence>
<evidence type="ECO:0000259" key="4">
    <source>
        <dbReference type="PROSITE" id="PS51891"/>
    </source>
</evidence>
<comment type="similarity">
    <text evidence="1">Belongs to the Gfa family.</text>
</comment>
<comment type="caution">
    <text evidence="5">The sequence shown here is derived from an EMBL/GenBank/DDBJ whole genome shotgun (WGS) entry which is preliminary data.</text>
</comment>
<organism evidence="5 6">
    <name type="scientific">Pochonia chlamydosporia 170</name>
    <dbReference type="NCBI Taxonomy" id="1380566"/>
    <lineage>
        <taxon>Eukaryota</taxon>
        <taxon>Fungi</taxon>
        <taxon>Dikarya</taxon>
        <taxon>Ascomycota</taxon>
        <taxon>Pezizomycotina</taxon>
        <taxon>Sordariomycetes</taxon>
        <taxon>Hypocreomycetidae</taxon>
        <taxon>Hypocreales</taxon>
        <taxon>Clavicipitaceae</taxon>
        <taxon>Pochonia</taxon>
    </lineage>
</organism>
<dbReference type="Pfam" id="PF04828">
    <property type="entry name" value="GFA"/>
    <property type="match status" value="2"/>
</dbReference>
<evidence type="ECO:0000313" key="6">
    <source>
        <dbReference type="Proteomes" id="UP000078397"/>
    </source>
</evidence>
<sequence length="297" mass="33655">MTSTESEQPLRTYRGNCHCKAFVYEVQLPEIKVVYRCNCSICHKKGYLWVFPETVDRFKIVKGDENTLTGYSFNAKNRSHKFCPTCATPVMAMAKEGPPNRLIAINAHSLQNIDTWALEKVPVDFAKIDPQYQAPEHKGPEPTEEIEGGKLYKGGCHCGAVTVAVTSKPFDETFEEGGLECNCSVCERNGYVWTYPLNEQVVLHAEDPSNIGRYAFSMHILNKTFCKICGVNLTNEYKTDQTEEQMASMTEGGKKWAAYARTHHPVNLRVLPEVDIYKMSRRYNKGYAGIQPQYENP</sequence>
<name>A0A179FLL7_METCM</name>
<dbReference type="PANTHER" id="PTHR28620:SF1">
    <property type="entry name" value="CENP-V_GFA DOMAIN-CONTAINING PROTEIN"/>
    <property type="match status" value="1"/>
</dbReference>
<dbReference type="OrthoDB" id="2993351at2759"/>
<evidence type="ECO:0000256" key="3">
    <source>
        <dbReference type="ARBA" id="ARBA00022833"/>
    </source>
</evidence>
<feature type="domain" description="CENP-V/GFA" evidence="4">
    <location>
        <begin position="152"/>
        <end position="257"/>
    </location>
</feature>
<evidence type="ECO:0000256" key="1">
    <source>
        <dbReference type="ARBA" id="ARBA00005495"/>
    </source>
</evidence>
<keyword evidence="6" id="KW-1185">Reference proteome</keyword>
<reference evidence="5 6" key="1">
    <citation type="journal article" date="2016" name="PLoS Pathog.">
        <title>Biosynthesis of antibiotic leucinostatins in bio-control fungus Purpureocillium lilacinum and their inhibition on phytophthora revealed by genome mining.</title>
        <authorList>
            <person name="Wang G."/>
            <person name="Liu Z."/>
            <person name="Lin R."/>
            <person name="Li E."/>
            <person name="Mao Z."/>
            <person name="Ling J."/>
            <person name="Yang Y."/>
            <person name="Yin W.B."/>
            <person name="Xie B."/>
        </authorList>
    </citation>
    <scope>NUCLEOTIDE SEQUENCE [LARGE SCALE GENOMIC DNA]</scope>
    <source>
        <strain evidence="5">170</strain>
    </source>
</reference>
<keyword evidence="2" id="KW-0479">Metal-binding</keyword>
<proteinExistence type="inferred from homology"/>
<dbReference type="InterPro" id="IPR006913">
    <property type="entry name" value="CENP-V/GFA"/>
</dbReference>
<dbReference type="KEGG" id="pchm:VFPPC_08068"/>
<evidence type="ECO:0000256" key="2">
    <source>
        <dbReference type="ARBA" id="ARBA00022723"/>
    </source>
</evidence>
<keyword evidence="3" id="KW-0862">Zinc</keyword>
<feature type="domain" description="CENP-V/GFA" evidence="4">
    <location>
        <begin position="13"/>
        <end position="129"/>
    </location>
</feature>
<gene>
    <name evidence="5" type="ORF">VFPPC_08068</name>
</gene>
<dbReference type="SUPFAM" id="SSF51316">
    <property type="entry name" value="Mss4-like"/>
    <property type="match status" value="2"/>
</dbReference>
<dbReference type="Gene3D" id="2.170.150.70">
    <property type="match status" value="2"/>
</dbReference>
<dbReference type="STRING" id="1380566.A0A179FLL7"/>
<dbReference type="GeneID" id="28850828"/>
<dbReference type="InterPro" id="IPR052355">
    <property type="entry name" value="CENP-V-like"/>
</dbReference>
<dbReference type="InterPro" id="IPR011057">
    <property type="entry name" value="Mss4-like_sf"/>
</dbReference>
<dbReference type="AlphaFoldDB" id="A0A179FLL7"/>
<dbReference type="PANTHER" id="PTHR28620">
    <property type="entry name" value="CENTROMERE PROTEIN V"/>
    <property type="match status" value="1"/>
</dbReference>
<dbReference type="EMBL" id="LSBJ02000004">
    <property type="protein sequence ID" value="OAQ66526.1"/>
    <property type="molecule type" value="Genomic_DNA"/>
</dbReference>
<dbReference type="Proteomes" id="UP000078397">
    <property type="component" value="Unassembled WGS sequence"/>
</dbReference>
<dbReference type="GO" id="GO:0016846">
    <property type="term" value="F:carbon-sulfur lyase activity"/>
    <property type="evidence" value="ECO:0007669"/>
    <property type="project" value="InterPro"/>
</dbReference>
<dbReference type="GO" id="GO:0046872">
    <property type="term" value="F:metal ion binding"/>
    <property type="evidence" value="ECO:0007669"/>
    <property type="project" value="UniProtKB-KW"/>
</dbReference>
<dbReference type="RefSeq" id="XP_018143613.1">
    <property type="nucleotide sequence ID" value="XM_018286834.1"/>
</dbReference>
<dbReference type="PROSITE" id="PS51891">
    <property type="entry name" value="CENP_V_GFA"/>
    <property type="match status" value="2"/>
</dbReference>